<dbReference type="AlphaFoldDB" id="A0A167JQK1"/>
<proteinExistence type="predicted"/>
<sequence length="203" mass="22985">MDDGTTVVRIHEAQEFRNARGQFWRRSYTALHEVHSHPKVNTILKVAGAHMAGWDAYHEMVNTALKEWNNCQGKGFNFDDPRGTRDDVISLLRMFENEDRQLMFSAEELAEILAKYEELADSSPGRCYSVFQLFRSSGTDREPSSSDSLSVASTSSSLQPASMYYKAPYRQTLYLVVLDCPSHVEANNELGMTWAIAYPDNDG</sequence>
<evidence type="ECO:0000313" key="2">
    <source>
        <dbReference type="Proteomes" id="UP000076738"/>
    </source>
</evidence>
<keyword evidence="2" id="KW-1185">Reference proteome</keyword>
<feature type="non-terminal residue" evidence="1">
    <location>
        <position position="203"/>
    </location>
</feature>
<gene>
    <name evidence="1" type="ORF">CALVIDRAFT_600513</name>
</gene>
<dbReference type="OrthoDB" id="10440855at2759"/>
<protein>
    <submittedName>
        <fullName evidence="1">Uncharacterized protein</fullName>
    </submittedName>
</protein>
<evidence type="ECO:0000313" key="1">
    <source>
        <dbReference type="EMBL" id="KZO93802.1"/>
    </source>
</evidence>
<dbReference type="EMBL" id="KV417299">
    <property type="protein sequence ID" value="KZO93802.1"/>
    <property type="molecule type" value="Genomic_DNA"/>
</dbReference>
<reference evidence="1 2" key="1">
    <citation type="journal article" date="2016" name="Mol. Biol. Evol.">
        <title>Comparative Genomics of Early-Diverging Mushroom-Forming Fungi Provides Insights into the Origins of Lignocellulose Decay Capabilities.</title>
        <authorList>
            <person name="Nagy L.G."/>
            <person name="Riley R."/>
            <person name="Tritt A."/>
            <person name="Adam C."/>
            <person name="Daum C."/>
            <person name="Floudas D."/>
            <person name="Sun H."/>
            <person name="Yadav J.S."/>
            <person name="Pangilinan J."/>
            <person name="Larsson K.H."/>
            <person name="Matsuura K."/>
            <person name="Barry K."/>
            <person name="Labutti K."/>
            <person name="Kuo R."/>
            <person name="Ohm R.A."/>
            <person name="Bhattacharya S.S."/>
            <person name="Shirouzu T."/>
            <person name="Yoshinaga Y."/>
            <person name="Martin F.M."/>
            <person name="Grigoriev I.V."/>
            <person name="Hibbett D.S."/>
        </authorList>
    </citation>
    <scope>NUCLEOTIDE SEQUENCE [LARGE SCALE GENOMIC DNA]</scope>
    <source>
        <strain evidence="1 2">TUFC12733</strain>
    </source>
</reference>
<dbReference type="Proteomes" id="UP000076738">
    <property type="component" value="Unassembled WGS sequence"/>
</dbReference>
<name>A0A167JQK1_CALVF</name>
<organism evidence="1 2">
    <name type="scientific">Calocera viscosa (strain TUFC12733)</name>
    <dbReference type="NCBI Taxonomy" id="1330018"/>
    <lineage>
        <taxon>Eukaryota</taxon>
        <taxon>Fungi</taxon>
        <taxon>Dikarya</taxon>
        <taxon>Basidiomycota</taxon>
        <taxon>Agaricomycotina</taxon>
        <taxon>Dacrymycetes</taxon>
        <taxon>Dacrymycetales</taxon>
        <taxon>Dacrymycetaceae</taxon>
        <taxon>Calocera</taxon>
    </lineage>
</organism>
<accession>A0A167JQK1</accession>